<dbReference type="Gene3D" id="1.20.1070.10">
    <property type="entry name" value="Rhodopsin 7-helix transmembrane proteins"/>
    <property type="match status" value="1"/>
</dbReference>
<feature type="transmembrane region" description="Helical" evidence="6">
    <location>
        <begin position="977"/>
        <end position="993"/>
    </location>
</feature>
<dbReference type="InterPro" id="IPR000832">
    <property type="entry name" value="GPCR_2_secretin-like"/>
</dbReference>
<feature type="compositionally biased region" description="Polar residues" evidence="5">
    <location>
        <begin position="1228"/>
        <end position="1238"/>
    </location>
</feature>
<proteinExistence type="predicted"/>
<dbReference type="Proteomes" id="UP000694844">
    <property type="component" value="Chromosome 2"/>
</dbReference>
<keyword evidence="3 6" id="KW-1133">Transmembrane helix</keyword>
<evidence type="ECO:0000256" key="3">
    <source>
        <dbReference type="ARBA" id="ARBA00022989"/>
    </source>
</evidence>
<keyword evidence="2 6" id="KW-0812">Transmembrane</keyword>
<feature type="domain" description="G-protein coupled receptors family 2 profile 2" evidence="8">
    <location>
        <begin position="940"/>
        <end position="1186"/>
    </location>
</feature>
<dbReference type="PANTHER" id="PTHR45902:SF1">
    <property type="entry name" value="LATROPHILIN RECEPTOR-LIKE PROTEIN A"/>
    <property type="match status" value="1"/>
</dbReference>
<comment type="subcellular location">
    <subcellularLocation>
        <location evidence="1">Membrane</location>
        <topology evidence="1">Multi-pass membrane protein</topology>
    </subcellularLocation>
</comment>
<keyword evidence="4 6" id="KW-0472">Membrane</keyword>
<feature type="chain" id="PRO_5034113176" evidence="7">
    <location>
        <begin position="20"/>
        <end position="1238"/>
    </location>
</feature>
<dbReference type="PANTHER" id="PTHR45902">
    <property type="entry name" value="LATROPHILIN RECEPTOR-LIKE PROTEIN A"/>
    <property type="match status" value="1"/>
</dbReference>
<evidence type="ECO:0000256" key="5">
    <source>
        <dbReference type="SAM" id="MobiDB-lite"/>
    </source>
</evidence>
<evidence type="ECO:0000313" key="9">
    <source>
        <dbReference type="Proteomes" id="UP000694844"/>
    </source>
</evidence>
<gene>
    <name evidence="10" type="primary">LOC111118688</name>
</gene>
<feature type="transmembrane region" description="Helical" evidence="6">
    <location>
        <begin position="939"/>
        <end position="965"/>
    </location>
</feature>
<dbReference type="PROSITE" id="PS50261">
    <property type="entry name" value="G_PROTEIN_RECEP_F2_4"/>
    <property type="match status" value="1"/>
</dbReference>
<dbReference type="AlphaFoldDB" id="A0A8B8CDX2"/>
<feature type="region of interest" description="Disordered" evidence="5">
    <location>
        <begin position="1199"/>
        <end position="1238"/>
    </location>
</feature>
<dbReference type="GO" id="GO:0007166">
    <property type="term" value="P:cell surface receptor signaling pathway"/>
    <property type="evidence" value="ECO:0007669"/>
    <property type="project" value="InterPro"/>
</dbReference>
<evidence type="ECO:0000256" key="7">
    <source>
        <dbReference type="SAM" id="SignalP"/>
    </source>
</evidence>
<feature type="transmembrane region" description="Helical" evidence="6">
    <location>
        <begin position="1053"/>
        <end position="1072"/>
    </location>
</feature>
<dbReference type="OrthoDB" id="6134459at2759"/>
<dbReference type="CDD" id="cd15039">
    <property type="entry name" value="7tmB3_Methuselah-like"/>
    <property type="match status" value="1"/>
</dbReference>
<keyword evidence="7" id="KW-0732">Signal</keyword>
<dbReference type="InterPro" id="IPR053231">
    <property type="entry name" value="GPCR_LN-TM7"/>
</dbReference>
<organism evidence="9 10">
    <name type="scientific">Crassostrea virginica</name>
    <name type="common">Eastern oyster</name>
    <dbReference type="NCBI Taxonomy" id="6565"/>
    <lineage>
        <taxon>Eukaryota</taxon>
        <taxon>Metazoa</taxon>
        <taxon>Spiralia</taxon>
        <taxon>Lophotrochozoa</taxon>
        <taxon>Mollusca</taxon>
        <taxon>Bivalvia</taxon>
        <taxon>Autobranchia</taxon>
        <taxon>Pteriomorphia</taxon>
        <taxon>Ostreida</taxon>
        <taxon>Ostreoidea</taxon>
        <taxon>Ostreidae</taxon>
        <taxon>Crassostrea</taxon>
    </lineage>
</organism>
<feature type="transmembrane region" description="Helical" evidence="6">
    <location>
        <begin position="1160"/>
        <end position="1184"/>
    </location>
</feature>
<name>A0A8B8CDX2_CRAVI</name>
<feature type="signal peptide" evidence="7">
    <location>
        <begin position="1"/>
        <end position="19"/>
    </location>
</feature>
<evidence type="ECO:0000256" key="2">
    <source>
        <dbReference type="ARBA" id="ARBA00022692"/>
    </source>
</evidence>
<dbReference type="GO" id="GO:0004930">
    <property type="term" value="F:G protein-coupled receptor activity"/>
    <property type="evidence" value="ECO:0007669"/>
    <property type="project" value="InterPro"/>
</dbReference>
<dbReference type="GeneID" id="111118688"/>
<sequence>MRTVQISLAFFHFTCSTVAWISNLVNQTKLETEYTDFCGTDSLCSLRNSSIDNIQELYISMNCPLCSCDHGCEISGKCCPDKTLSTCVQPIYSFTEDILGSTKSPSYLMVSKCPPGDGQVQEDCSLNIEPNEFQHLAPVVSLKTGITYMNSKCSKCHGEDIVVKWTYSLSCVRSYLNLNTYSNVNDLMKDLREQRCSIDFHPPEWMYLVECKEAFVISECNHTGEWDIYDKDIATACKDIWNPYGVFRNVFCFLCNTNVNKRNEFKVNTNRGIEESYESIVTDACSENCDEYLSASNGDILIFRDMTVSLSEFYQFKNQEHRMYLNILSWDVIENIRSFLRAQDVENKTNIQSQDGNVNLTALYEEYVLSGGYQDWCDESFQANKIYPGIKSRRMCSCDQSCYLSSTCCPDIAYHHPMACVYPSLGLDKTNDLAPIFLISRCPINYTNHYVKTMCEISKEFEIFSIPVINVNSNKSYKNHFCYLCHNQGDIENNTVKDIIRAFNISLECPSLLYPNLMPSMESLLKSAKQGQCSIKFSTVHKTESCFNNRVHDPLKIKACNFTGKRKSISSESQKLCEDPLITAMAMSRNELYKNEICDMCNSEIFEDAVGVCVSDSIYFHPGLRSLCKNGELDVRYYPYKNYFCKECGQDIRFDPTLPPIGLPSYRQLFSMLDTPRYTVSTKEDCKENEFYDDYQNKCRQLYCSPGKIVEDWSCKHFIPFVESVSYNMAFKVTITSEFRDVYSVLNNFEMFSNQIFETSRLQDFYAFVSKSCSSIKTLPENTTSKEEALVYLRITMQRSGYDLLNKSALEETFLSFEKDTFNVGGVSITLEKSDESWYFAKLRLHSQQLLASQSCVIKMNSYGENVLAFDVNEFLICTQIQLEPDEFIEKMTRVYVPAVNKYFEANEFYKSSNGTIRICSKSYSLVSNVKLSSANEKVLYVLTYICTVLSLLCLLLTFLTFCILPILRTLPGKNMMCYMFSLFFAQLFFLVRSHTELFSPSVCAFLGGLTHYLWLAVFTCSNVCSFHMFRLFVSSSLMNTGVNEVKHFFKNLCIAFLVPILPVAINVILSFNVMSVQFGYGGAVCFLTSPLALLLTVLLPVIIQIIFNLIMFSITFHYIRKTPKVESSHERNEFSIFLKLFLLTGISWILMVIDGFFELSLFTFLATVVNGSQGVFLFISYVLNKKVLRSLKNKMAGKPTKTLSSTRDTSLLGRSDGGSTKEHNAQGRGNATQTSRI</sequence>
<feature type="transmembrane region" description="Helical" evidence="6">
    <location>
        <begin position="1137"/>
        <end position="1154"/>
    </location>
</feature>
<feature type="transmembrane region" description="Helical" evidence="6">
    <location>
        <begin position="1013"/>
        <end position="1033"/>
    </location>
</feature>
<evidence type="ECO:0000259" key="8">
    <source>
        <dbReference type="PROSITE" id="PS50261"/>
    </source>
</evidence>
<reference evidence="10" key="1">
    <citation type="submission" date="2025-08" db="UniProtKB">
        <authorList>
            <consortium name="RefSeq"/>
        </authorList>
    </citation>
    <scope>IDENTIFICATION</scope>
    <source>
        <tissue evidence="10">Whole sample</tissue>
    </source>
</reference>
<dbReference type="GO" id="GO:0016020">
    <property type="term" value="C:membrane"/>
    <property type="evidence" value="ECO:0007669"/>
    <property type="project" value="UniProtKB-SubCell"/>
</dbReference>
<evidence type="ECO:0000256" key="6">
    <source>
        <dbReference type="SAM" id="Phobius"/>
    </source>
</evidence>
<dbReference type="RefSeq" id="XP_022313973.1">
    <property type="nucleotide sequence ID" value="XM_022458265.1"/>
</dbReference>
<dbReference type="Pfam" id="PF00002">
    <property type="entry name" value="7tm_2"/>
    <property type="match status" value="1"/>
</dbReference>
<dbReference type="KEGG" id="cvn:111118688"/>
<evidence type="ECO:0000256" key="4">
    <source>
        <dbReference type="ARBA" id="ARBA00023136"/>
    </source>
</evidence>
<keyword evidence="9" id="KW-1185">Reference proteome</keyword>
<feature type="transmembrane region" description="Helical" evidence="6">
    <location>
        <begin position="1092"/>
        <end position="1117"/>
    </location>
</feature>
<accession>A0A8B8CDX2</accession>
<evidence type="ECO:0000313" key="10">
    <source>
        <dbReference type="RefSeq" id="XP_022313973.1"/>
    </source>
</evidence>
<evidence type="ECO:0000256" key="1">
    <source>
        <dbReference type="ARBA" id="ARBA00004141"/>
    </source>
</evidence>
<dbReference type="InterPro" id="IPR017981">
    <property type="entry name" value="GPCR_2-like_7TM"/>
</dbReference>
<protein>
    <submittedName>
        <fullName evidence="10">Uncharacterized protein LOC111118688</fullName>
    </submittedName>
</protein>